<evidence type="ECO:0000313" key="11">
    <source>
        <dbReference type="Proteomes" id="UP000319143"/>
    </source>
</evidence>
<keyword evidence="3" id="KW-0408">Iron</keyword>
<evidence type="ECO:0000259" key="6">
    <source>
        <dbReference type="Pfam" id="PF07627"/>
    </source>
</evidence>
<dbReference type="Pfam" id="PF07627">
    <property type="entry name" value="PSCyt3"/>
    <property type="match status" value="1"/>
</dbReference>
<feature type="domain" description="DUF1585" evidence="4">
    <location>
        <begin position="751"/>
        <end position="824"/>
    </location>
</feature>
<reference evidence="10 11" key="1">
    <citation type="submission" date="2019-02" db="EMBL/GenBank/DDBJ databases">
        <title>Deep-cultivation of Planctomycetes and their phenomic and genomic characterization uncovers novel biology.</title>
        <authorList>
            <person name="Wiegand S."/>
            <person name="Jogler M."/>
            <person name="Boedeker C."/>
            <person name="Pinto D."/>
            <person name="Vollmers J."/>
            <person name="Rivas-Marin E."/>
            <person name="Kohn T."/>
            <person name="Peeters S.H."/>
            <person name="Heuer A."/>
            <person name="Rast P."/>
            <person name="Oberbeckmann S."/>
            <person name="Bunk B."/>
            <person name="Jeske O."/>
            <person name="Meyerdierks A."/>
            <person name="Storesund J.E."/>
            <person name="Kallscheuer N."/>
            <person name="Luecker S."/>
            <person name="Lage O.M."/>
            <person name="Pohl T."/>
            <person name="Merkel B.J."/>
            <person name="Hornburger P."/>
            <person name="Mueller R.-W."/>
            <person name="Bruemmer F."/>
            <person name="Labrenz M."/>
            <person name="Spormann A.M."/>
            <person name="Op Den Camp H."/>
            <person name="Overmann J."/>
            <person name="Amann R."/>
            <person name="Jetten M.S.M."/>
            <person name="Mascher T."/>
            <person name="Medema M.H."/>
            <person name="Devos D.P."/>
            <person name="Kaster A.-K."/>
            <person name="Ovreas L."/>
            <person name="Rohde M."/>
            <person name="Galperin M.Y."/>
            <person name="Jogler C."/>
        </authorList>
    </citation>
    <scope>NUCLEOTIDE SEQUENCE [LARGE SCALE GENOMIC DNA]</scope>
    <source>
        <strain evidence="10 11">Poly41</strain>
    </source>
</reference>
<dbReference type="InterPro" id="IPR036909">
    <property type="entry name" value="Cyt_c-like_dom_sf"/>
</dbReference>
<dbReference type="Pfam" id="PF07626">
    <property type="entry name" value="PSD3"/>
    <property type="match status" value="1"/>
</dbReference>
<evidence type="ECO:0000259" key="8">
    <source>
        <dbReference type="Pfam" id="PF07637"/>
    </source>
</evidence>
<evidence type="ECO:0000259" key="4">
    <source>
        <dbReference type="Pfam" id="PF07624"/>
    </source>
</evidence>
<evidence type="ECO:0000313" key="10">
    <source>
        <dbReference type="EMBL" id="TWU38259.1"/>
    </source>
</evidence>
<evidence type="ECO:0000256" key="2">
    <source>
        <dbReference type="ARBA" id="ARBA00022723"/>
    </source>
</evidence>
<keyword evidence="1" id="KW-0349">Heme</keyword>
<dbReference type="Proteomes" id="UP000319143">
    <property type="component" value="Unassembled WGS sequence"/>
</dbReference>
<dbReference type="InterPro" id="IPR009056">
    <property type="entry name" value="Cyt_c-like_dom"/>
</dbReference>
<dbReference type="Pfam" id="PF13442">
    <property type="entry name" value="Cytochrome_CBB3"/>
    <property type="match status" value="1"/>
</dbReference>
<gene>
    <name evidence="10" type="ORF">Poly41_27350</name>
</gene>
<dbReference type="Pfam" id="PF07637">
    <property type="entry name" value="PSD5"/>
    <property type="match status" value="1"/>
</dbReference>
<dbReference type="GO" id="GO:0009055">
    <property type="term" value="F:electron transfer activity"/>
    <property type="evidence" value="ECO:0007669"/>
    <property type="project" value="InterPro"/>
</dbReference>
<proteinExistence type="predicted"/>
<organism evidence="10 11">
    <name type="scientific">Novipirellula artificiosorum</name>
    <dbReference type="NCBI Taxonomy" id="2528016"/>
    <lineage>
        <taxon>Bacteria</taxon>
        <taxon>Pseudomonadati</taxon>
        <taxon>Planctomycetota</taxon>
        <taxon>Planctomycetia</taxon>
        <taxon>Pirellulales</taxon>
        <taxon>Pirellulaceae</taxon>
        <taxon>Novipirellula</taxon>
    </lineage>
</organism>
<evidence type="ECO:0000256" key="1">
    <source>
        <dbReference type="ARBA" id="ARBA00022617"/>
    </source>
</evidence>
<dbReference type="InterPro" id="IPR011478">
    <property type="entry name" value="DUF1585"/>
</dbReference>
<evidence type="ECO:0008006" key="12">
    <source>
        <dbReference type="Google" id="ProtNLM"/>
    </source>
</evidence>
<dbReference type="GO" id="GO:0020037">
    <property type="term" value="F:heme binding"/>
    <property type="evidence" value="ECO:0007669"/>
    <property type="project" value="InterPro"/>
</dbReference>
<feature type="domain" description="DUF1587" evidence="5">
    <location>
        <begin position="131"/>
        <end position="197"/>
    </location>
</feature>
<keyword evidence="11" id="KW-1185">Reference proteome</keyword>
<evidence type="ECO:0000259" key="9">
    <source>
        <dbReference type="Pfam" id="PF13442"/>
    </source>
</evidence>
<feature type="domain" description="DUF1592" evidence="7">
    <location>
        <begin position="494"/>
        <end position="622"/>
    </location>
</feature>
<keyword evidence="2" id="KW-0479">Metal-binding</keyword>
<name>A0A5C6DU03_9BACT</name>
<protein>
    <recommendedName>
        <fullName evidence="12">Planctomycete cytochrome C</fullName>
    </recommendedName>
</protein>
<dbReference type="InterPro" id="IPR013043">
    <property type="entry name" value="DUF1595"/>
</dbReference>
<dbReference type="SUPFAM" id="SSF46626">
    <property type="entry name" value="Cytochrome c"/>
    <property type="match status" value="1"/>
</dbReference>
<feature type="domain" description="DUF1595" evidence="8">
    <location>
        <begin position="425"/>
        <end position="484"/>
    </location>
</feature>
<evidence type="ECO:0000256" key="3">
    <source>
        <dbReference type="ARBA" id="ARBA00023004"/>
    </source>
</evidence>
<evidence type="ECO:0000259" key="5">
    <source>
        <dbReference type="Pfam" id="PF07626"/>
    </source>
</evidence>
<dbReference type="InterPro" id="IPR013036">
    <property type="entry name" value="DUF1587"/>
</dbReference>
<dbReference type="EMBL" id="SJPV01000004">
    <property type="protein sequence ID" value="TWU38259.1"/>
    <property type="molecule type" value="Genomic_DNA"/>
</dbReference>
<dbReference type="GO" id="GO:0046872">
    <property type="term" value="F:metal ion binding"/>
    <property type="evidence" value="ECO:0007669"/>
    <property type="project" value="UniProtKB-KW"/>
</dbReference>
<dbReference type="InterPro" id="IPR013042">
    <property type="entry name" value="DUF1592"/>
</dbReference>
<accession>A0A5C6DU03</accession>
<feature type="domain" description="DUF1588" evidence="6">
    <location>
        <begin position="640"/>
        <end position="736"/>
    </location>
</feature>
<comment type="caution">
    <text evidence="10">The sequence shown here is derived from an EMBL/GenBank/DDBJ whole genome shotgun (WGS) entry which is preliminary data.</text>
</comment>
<sequence>MVWKWSEDVRALIRTSLAAILLSVATLPADKILAVDFDSKQAFATYCTGCHGAEEQKGERRFDQLRFPIVDNDTLVETQDAIDQLVLGDMPPDDSDQPDENTRQKLIEYLRTQTEQYHQSQTTTGGETVLRRLNRREYLNTVRDLFQLNTQMFDPSRNFPQDDLIDHFDNVGNRLATTGFLLEQHLIAADQVIEKAFAPETKPVIQHWHFKAPFIQQQELEYAHREAFDSKYLCVHETNNSENHWGEYAPILKFRDGAPHHGRYEIQVLVEGQNRDHPHPSHQVDIDKDEPMLMGIIPGNPNLGKLSDPQPFETRLAVIEVPDGKPQWFTRTIWLDQGFSPRFTYLNGPSNARNLQSRIGLKMLKEQGRKMERFGEHYVQALKEGKLPHLRIHEIKIKGPIYDAWPPPSRQTILGEQAFTRDRIEEIVTRFMAKAYRRDVAPAEVDQMLSVARRSEAAGRTAYESLKDTLTAVLCAPGFLYLDEKPDAPNSTKLSDVALANRLSYFLWSSMPDDALVVAASEGSIRAPKRLRSEVDRMLQDPKASEFYAGFCDSWLGLRELGGMPPDRNEFSPYYSKDLRPLMLQETRLFLRHLVEENLSLLNCLDSDFTFVNRTLGRFYGMPDMKGYTFRKVTLHNKHRGGLLGHASVLTVTANGIETSPVTRGVWVLENLFGTPPSPPPDNVEPLDPDTRGTKTIREQLAKHRNVPACNECHRRIDPPGFALESYDPIGRWRTHYAKNQKIDASGQFVNGDKFEDIVELKQLLLAREDQFTRTEIEKLLVYGTGRQIEATDRPEIDRLVSEAKKNEYRFRDTLQSVIESSIFQSR</sequence>
<dbReference type="Pfam" id="PF07631">
    <property type="entry name" value="PSD4"/>
    <property type="match status" value="1"/>
</dbReference>
<dbReference type="InterPro" id="IPR013039">
    <property type="entry name" value="DUF1588"/>
</dbReference>
<dbReference type="Pfam" id="PF07624">
    <property type="entry name" value="PSD2"/>
    <property type="match status" value="1"/>
</dbReference>
<feature type="domain" description="Cytochrome c" evidence="9">
    <location>
        <begin position="40"/>
        <end position="110"/>
    </location>
</feature>
<dbReference type="AlphaFoldDB" id="A0A5C6DU03"/>
<evidence type="ECO:0000259" key="7">
    <source>
        <dbReference type="Pfam" id="PF07631"/>
    </source>
</evidence>